<sequence length="62" mass="7405">MMFTNINAAIEEARYLRATEKHHHCVIQKRDGTMRVSQEMSTTRERLRKKKYTQHGKIDSEL</sequence>
<evidence type="ECO:0000313" key="3">
    <source>
        <dbReference type="Proteomes" id="UP000320591"/>
    </source>
</evidence>
<dbReference type="AlphaFoldDB" id="A0A5B8HJQ5"/>
<accession>A0A5B8HJQ5</accession>
<gene>
    <name evidence="2" type="ORF">Dpoa569_0001311</name>
</gene>
<dbReference type="Proteomes" id="UP000320591">
    <property type="component" value="Chromosome"/>
</dbReference>
<feature type="region of interest" description="Disordered" evidence="1">
    <location>
        <begin position="34"/>
        <end position="62"/>
    </location>
</feature>
<evidence type="ECO:0000256" key="1">
    <source>
        <dbReference type="SAM" id="MobiDB-lite"/>
    </source>
</evidence>
<name>A0A5B8HJQ5_9GAMM</name>
<dbReference type="RefSeq" id="WP_042871517.1">
    <property type="nucleotide sequence ID" value="NZ_CM001975.1"/>
</dbReference>
<dbReference type="STRING" id="568768.GCA_000406125_02546"/>
<dbReference type="EMBL" id="CP042220">
    <property type="protein sequence ID" value="QDX29536.1"/>
    <property type="molecule type" value="Genomic_DNA"/>
</dbReference>
<reference evidence="2 3" key="1">
    <citation type="journal article" date="2019" name="Environ. Microbiol.">
        <title>The phytopathogenic nature of Dickeya aquatica 174/2 and the dynamic early evolution of Dickeya pathogenicity.</title>
        <authorList>
            <person name="Duprey A."/>
            <person name="Taib N."/>
            <person name="Leonard S."/>
            <person name="Garin T."/>
            <person name="Flandrois J.P."/>
            <person name="Nasser W."/>
            <person name="Brochier-Armanet C."/>
            <person name="Reverchon S."/>
        </authorList>
    </citation>
    <scope>NUCLEOTIDE SEQUENCE [LARGE SCALE GENOMIC DNA]</scope>
    <source>
        <strain evidence="2 3">NCPPB 569</strain>
    </source>
</reference>
<dbReference type="KEGG" id="dic:Dpoa569_0001311"/>
<organism evidence="2 3">
    <name type="scientific">Dickeya poaceiphila</name>
    <dbReference type="NCBI Taxonomy" id="568768"/>
    <lineage>
        <taxon>Bacteria</taxon>
        <taxon>Pseudomonadati</taxon>
        <taxon>Pseudomonadota</taxon>
        <taxon>Gammaproteobacteria</taxon>
        <taxon>Enterobacterales</taxon>
        <taxon>Pectobacteriaceae</taxon>
        <taxon>Dickeya</taxon>
    </lineage>
</organism>
<protein>
    <submittedName>
        <fullName evidence="2">Uncharacterized protein</fullName>
    </submittedName>
</protein>
<evidence type="ECO:0000313" key="2">
    <source>
        <dbReference type="EMBL" id="QDX29536.1"/>
    </source>
</evidence>
<proteinExistence type="predicted"/>
<dbReference type="OrthoDB" id="6466513at2"/>
<keyword evidence="3" id="KW-1185">Reference proteome</keyword>